<evidence type="ECO:0000313" key="4">
    <source>
        <dbReference type="EMBL" id="KAJ03985.1"/>
    </source>
</evidence>
<dbReference type="Gene3D" id="3.30.1540.10">
    <property type="entry name" value="formyl-coa transferase, domain 3"/>
    <property type="match status" value="1"/>
</dbReference>
<evidence type="ECO:0000256" key="1">
    <source>
        <dbReference type="ARBA" id="ARBA00008383"/>
    </source>
</evidence>
<keyword evidence="5" id="KW-1185">Reference proteome</keyword>
<dbReference type="Gene3D" id="3.40.50.10540">
    <property type="entry name" value="Crotonobetainyl-coa:carnitine coa-transferase, domain 1"/>
    <property type="match status" value="1"/>
</dbReference>
<organism evidence="4 5">
    <name type="scientific">Sulfitobacter mediterraneus</name>
    <dbReference type="NCBI Taxonomy" id="83219"/>
    <lineage>
        <taxon>Bacteria</taxon>
        <taxon>Pseudomonadati</taxon>
        <taxon>Pseudomonadota</taxon>
        <taxon>Alphaproteobacteria</taxon>
        <taxon>Rhodobacterales</taxon>
        <taxon>Roseobacteraceae</taxon>
        <taxon>Sulfitobacter</taxon>
    </lineage>
</organism>
<dbReference type="InterPro" id="IPR023606">
    <property type="entry name" value="CoA-Trfase_III_dom_1_sf"/>
</dbReference>
<gene>
    <name evidence="4" type="ORF">PM02_06655</name>
</gene>
<dbReference type="SUPFAM" id="SSF89796">
    <property type="entry name" value="CoA-transferase family III (CaiB/BaiF)"/>
    <property type="match status" value="1"/>
</dbReference>
<dbReference type="InterPro" id="IPR003673">
    <property type="entry name" value="CoA-Trfase_fam_III"/>
</dbReference>
<dbReference type="GO" id="GO:0016853">
    <property type="term" value="F:isomerase activity"/>
    <property type="evidence" value="ECO:0007669"/>
    <property type="project" value="UniProtKB-KW"/>
</dbReference>
<dbReference type="FunFam" id="3.30.1540.10:FF:000004">
    <property type="entry name" value="Probable alpha-methylacyl-CoA racemase mcr"/>
    <property type="match status" value="1"/>
</dbReference>
<accession>A0A061SWF9</accession>
<dbReference type="Proteomes" id="UP000027337">
    <property type="component" value="Unassembled WGS sequence"/>
</dbReference>
<keyword evidence="2" id="KW-0413">Isomerase</keyword>
<evidence type="ECO:0000256" key="3">
    <source>
        <dbReference type="SAM" id="MobiDB-lite"/>
    </source>
</evidence>
<dbReference type="AlphaFoldDB" id="A0A061SWF9"/>
<dbReference type="Pfam" id="PF02515">
    <property type="entry name" value="CoA_transf_3"/>
    <property type="match status" value="1"/>
</dbReference>
<comment type="caution">
    <text evidence="4">The sequence shown here is derived from an EMBL/GenBank/DDBJ whole genome shotgun (WGS) entry which is preliminary data.</text>
</comment>
<dbReference type="InterPro" id="IPR050509">
    <property type="entry name" value="CoA-transferase_III"/>
</dbReference>
<protein>
    <submittedName>
        <fullName evidence="4">Carnitine dehydratase</fullName>
    </submittedName>
</protein>
<dbReference type="eggNOG" id="COG1804">
    <property type="taxonomic scope" value="Bacteria"/>
</dbReference>
<evidence type="ECO:0000256" key="2">
    <source>
        <dbReference type="ARBA" id="ARBA00023235"/>
    </source>
</evidence>
<comment type="similarity">
    <text evidence="1">Belongs to the CoA-transferase III family.</text>
</comment>
<dbReference type="InterPro" id="IPR044855">
    <property type="entry name" value="CoA-Trfase_III_dom3_sf"/>
</dbReference>
<dbReference type="STRING" id="83219.PM02_06655"/>
<proteinExistence type="inferred from homology"/>
<reference evidence="4 5" key="1">
    <citation type="journal article" date="2014" name="Genome Announc.">
        <title>Draft Genome Sequences of Two Isolates of the Roseobacter Group, Sulfitobacter sp. Strains 3SOLIMAR09 and 1FIGIMAR09, from Harbors of Mallorca Island (Mediterranean Sea).</title>
        <authorList>
            <person name="Mas-Llado M."/>
            <person name="Pina-Villalonga J.M."/>
            <person name="Brunet-Galmes I."/>
            <person name="Nogales B."/>
            <person name="Bosch R."/>
        </authorList>
    </citation>
    <scope>NUCLEOTIDE SEQUENCE [LARGE SCALE GENOMIC DNA]</scope>
    <source>
        <strain evidence="4 5">1FIGIMAR09</strain>
    </source>
</reference>
<dbReference type="RefSeq" id="WP_037906481.1">
    <property type="nucleotide sequence ID" value="NZ_JEMU01000004.1"/>
</dbReference>
<dbReference type="EMBL" id="JEMU01000004">
    <property type="protein sequence ID" value="KAJ03985.1"/>
    <property type="molecule type" value="Genomic_DNA"/>
</dbReference>
<sequence length="366" mass="39048">MSQGPLASLKVVEFSGLGPAPLAGQLLADMGAEVITVDRAAAPADPTDINRRGKKSIVLNLKTDAGLDAARRLIAASDVLIEGFRPCVMERLGLGPDTCPETLIYARMTGWGQEGPWSQTAGHDINYLSLTGALHAMGAPDAPPVPPLNMVADYGGGTMFLIFGILSAMIERGVSGKGQVVDAAMVDGVPAMMGLIHGMLAQGFWVEDRSANWLDGGAHFYRCYTCADGKYVSVGALEPQFYAILLEKLNLPEDLRASQNDRKTWPEMSDRFADIFASKDRDEWAKVFDGSDACVAPVLGFSEAPDHPHMAHRQSLVDVGGKTQSAPAPRFSRSQPRPPAAPGAVGAETSEILRRLGYSEQEIAAL</sequence>
<evidence type="ECO:0000313" key="5">
    <source>
        <dbReference type="Proteomes" id="UP000027337"/>
    </source>
</evidence>
<feature type="region of interest" description="Disordered" evidence="3">
    <location>
        <begin position="317"/>
        <end position="348"/>
    </location>
</feature>
<dbReference type="PANTHER" id="PTHR48228:SF5">
    <property type="entry name" value="ALPHA-METHYLACYL-COA RACEMASE"/>
    <property type="match status" value="1"/>
</dbReference>
<dbReference type="PANTHER" id="PTHR48228">
    <property type="entry name" value="SUCCINYL-COA--D-CITRAMALATE COA-TRANSFERASE"/>
    <property type="match status" value="1"/>
</dbReference>
<name>A0A061SWF9_9RHOB</name>